<dbReference type="InterPro" id="IPR036291">
    <property type="entry name" value="NAD(P)-bd_dom_sf"/>
</dbReference>
<evidence type="ECO:0000313" key="5">
    <source>
        <dbReference type="EMBL" id="KAK7037317.1"/>
    </source>
</evidence>
<comment type="caution">
    <text evidence="5">The sequence shown here is derived from an EMBL/GenBank/DDBJ whole genome shotgun (WGS) entry which is preliminary data.</text>
</comment>
<dbReference type="PRINTS" id="PR00081">
    <property type="entry name" value="GDHRDH"/>
</dbReference>
<evidence type="ECO:0000256" key="2">
    <source>
        <dbReference type="ARBA" id="ARBA00022857"/>
    </source>
</evidence>
<keyword evidence="3" id="KW-0560">Oxidoreductase</keyword>
<dbReference type="PANTHER" id="PTHR24321:SF8">
    <property type="entry name" value="ESTRADIOL 17-BETA-DEHYDROGENASE 8-RELATED"/>
    <property type="match status" value="1"/>
</dbReference>
<dbReference type="InterPro" id="IPR002347">
    <property type="entry name" value="SDR_fam"/>
</dbReference>
<proteinExistence type="inferred from homology"/>
<dbReference type="CDD" id="cd05233">
    <property type="entry name" value="SDR_c"/>
    <property type="match status" value="1"/>
</dbReference>
<keyword evidence="2" id="KW-0521">NADP</keyword>
<gene>
    <name evidence="5" type="ORF">VNI00_011308</name>
</gene>
<dbReference type="Pfam" id="PF00106">
    <property type="entry name" value="adh_short"/>
    <property type="match status" value="1"/>
</dbReference>
<keyword evidence="6" id="KW-1185">Reference proteome</keyword>
<dbReference type="InterPro" id="IPR020904">
    <property type="entry name" value="Sc_DH/Rdtase_CS"/>
</dbReference>
<evidence type="ECO:0000256" key="4">
    <source>
        <dbReference type="RuleBase" id="RU000363"/>
    </source>
</evidence>
<dbReference type="PANTHER" id="PTHR24321">
    <property type="entry name" value="DEHYDROGENASES, SHORT CHAIN"/>
    <property type="match status" value="1"/>
</dbReference>
<dbReference type="PROSITE" id="PS00061">
    <property type="entry name" value="ADH_SHORT"/>
    <property type="match status" value="1"/>
</dbReference>
<dbReference type="AlphaFoldDB" id="A0AAW0CEI0"/>
<comment type="similarity">
    <text evidence="1 4">Belongs to the short-chain dehydrogenases/reductases (SDR) family.</text>
</comment>
<dbReference type="PRINTS" id="PR00080">
    <property type="entry name" value="SDRFAMILY"/>
</dbReference>
<protein>
    <submittedName>
        <fullName evidence="5">Uncharacterized protein</fullName>
    </submittedName>
</protein>
<organism evidence="5 6">
    <name type="scientific">Paramarasmius palmivorus</name>
    <dbReference type="NCBI Taxonomy" id="297713"/>
    <lineage>
        <taxon>Eukaryota</taxon>
        <taxon>Fungi</taxon>
        <taxon>Dikarya</taxon>
        <taxon>Basidiomycota</taxon>
        <taxon>Agaricomycotina</taxon>
        <taxon>Agaricomycetes</taxon>
        <taxon>Agaricomycetidae</taxon>
        <taxon>Agaricales</taxon>
        <taxon>Marasmiineae</taxon>
        <taxon>Marasmiaceae</taxon>
        <taxon>Paramarasmius</taxon>
    </lineage>
</organism>
<dbReference type="Gene3D" id="3.40.50.720">
    <property type="entry name" value="NAD(P)-binding Rossmann-like Domain"/>
    <property type="match status" value="1"/>
</dbReference>
<evidence type="ECO:0000256" key="3">
    <source>
        <dbReference type="ARBA" id="ARBA00023002"/>
    </source>
</evidence>
<dbReference type="Proteomes" id="UP001383192">
    <property type="component" value="Unassembled WGS sequence"/>
</dbReference>
<reference evidence="5 6" key="1">
    <citation type="submission" date="2024-01" db="EMBL/GenBank/DDBJ databases">
        <title>A draft genome for a cacao thread blight-causing isolate of Paramarasmius palmivorus.</title>
        <authorList>
            <person name="Baruah I.K."/>
            <person name="Bukari Y."/>
            <person name="Amoako-Attah I."/>
            <person name="Meinhardt L.W."/>
            <person name="Bailey B.A."/>
            <person name="Cohen S.P."/>
        </authorList>
    </citation>
    <scope>NUCLEOTIDE SEQUENCE [LARGE SCALE GENOMIC DNA]</scope>
    <source>
        <strain evidence="5 6">GH-12</strain>
    </source>
</reference>
<dbReference type="EMBL" id="JAYKXP010000048">
    <property type="protein sequence ID" value="KAK7037317.1"/>
    <property type="molecule type" value="Genomic_DNA"/>
</dbReference>
<evidence type="ECO:0000256" key="1">
    <source>
        <dbReference type="ARBA" id="ARBA00006484"/>
    </source>
</evidence>
<dbReference type="GO" id="GO:0016491">
    <property type="term" value="F:oxidoreductase activity"/>
    <property type="evidence" value="ECO:0007669"/>
    <property type="project" value="UniProtKB-KW"/>
</dbReference>
<sequence length="258" mass="26796">MSLEESITKKVAIITGVSSGIGLATCKVFLSAGWSVFGVDVSPSPSIDNDNFRFLSINLTESSAPQTIVSGCHSAYGPRIDALLNVAGILDGFSGVDNLKDSDWDRTIAVNLTAPTRLMREVVKEMKEQTPKGGSIVNVCSKAATSGAVGGAAYTASKHGLLGITKNTAWLYKDDGIRCNAICPGGVKSNISSSVPSWDTEAIAKMRPVHDIHYGEGRGNNPGADPALAADVLLFLASDASKGISGAAVPVDNAWSTI</sequence>
<evidence type="ECO:0000313" key="6">
    <source>
        <dbReference type="Proteomes" id="UP001383192"/>
    </source>
</evidence>
<name>A0AAW0CEI0_9AGAR</name>
<accession>A0AAW0CEI0</accession>
<dbReference type="SUPFAM" id="SSF51735">
    <property type="entry name" value="NAD(P)-binding Rossmann-fold domains"/>
    <property type="match status" value="1"/>
</dbReference>